<evidence type="ECO:0000313" key="1">
    <source>
        <dbReference type="EMBL" id="MFG1372177.1"/>
    </source>
</evidence>
<gene>
    <name evidence="1" type="ORF">V5F32_08385</name>
</gene>
<name>A0ABW6ZTW5_9HYPH</name>
<sequence>MLAAFPATAPTAIGPRGVPLADIDNTPIRIDGHLPSAFLTPRPEGPTVRGEAPMVPRHYIFPCASKLAAGWFSIWEFLAITEPGTLAFSNVAEDWQEEEDAAAELARREGVEPIRVPAPAVLASGYGIPTVLLFPDAILRDAFPSRR</sequence>
<comment type="caution">
    <text evidence="1">The sequence shown here is derived from an EMBL/GenBank/DDBJ whole genome shotgun (WGS) entry which is preliminary data.</text>
</comment>
<dbReference type="Proteomes" id="UP001604002">
    <property type="component" value="Unassembled WGS sequence"/>
</dbReference>
<keyword evidence="2" id="KW-1185">Reference proteome</keyword>
<proteinExistence type="predicted"/>
<protein>
    <submittedName>
        <fullName evidence="1">Uncharacterized protein</fullName>
    </submittedName>
</protein>
<dbReference type="RefSeq" id="WP_393992085.1">
    <property type="nucleotide sequence ID" value="NZ_JBAFVH010000004.1"/>
</dbReference>
<accession>A0ABW6ZTW5</accession>
<reference evidence="1 2" key="1">
    <citation type="submission" date="2024-02" db="EMBL/GenBank/DDBJ databases">
        <title>Expansion and revision of Xanthobacter and proposal of Roseixanthobacter gen. nov.</title>
        <authorList>
            <person name="Soltysiak M.P.M."/>
            <person name="Jalihal A."/>
            <person name="Ory A."/>
            <person name="Chrisophersen C."/>
            <person name="Lee A.D."/>
            <person name="Boulton J."/>
            <person name="Springer M."/>
        </authorList>
    </citation>
    <scope>NUCLEOTIDE SEQUENCE [LARGE SCALE GENOMIC DNA]</scope>
    <source>
        <strain evidence="1 2">23A</strain>
    </source>
</reference>
<evidence type="ECO:0000313" key="2">
    <source>
        <dbReference type="Proteomes" id="UP001604002"/>
    </source>
</evidence>
<organism evidence="1 2">
    <name type="scientific">Xanthobacter oligotrophicus</name>
    <dbReference type="NCBI Taxonomy" id="2607286"/>
    <lineage>
        <taxon>Bacteria</taxon>
        <taxon>Pseudomonadati</taxon>
        <taxon>Pseudomonadota</taxon>
        <taxon>Alphaproteobacteria</taxon>
        <taxon>Hyphomicrobiales</taxon>
        <taxon>Xanthobacteraceae</taxon>
        <taxon>Xanthobacter</taxon>
    </lineage>
</organism>
<dbReference type="EMBL" id="JBAFVH010000004">
    <property type="protein sequence ID" value="MFG1372177.1"/>
    <property type="molecule type" value="Genomic_DNA"/>
</dbReference>